<dbReference type="InterPro" id="IPR001789">
    <property type="entry name" value="Sig_transdc_resp-reg_receiver"/>
</dbReference>
<dbReference type="EC" id="2.7.13.3" evidence="2"/>
<dbReference type="Pfam" id="PF12833">
    <property type="entry name" value="HTH_18"/>
    <property type="match status" value="1"/>
</dbReference>
<dbReference type="SUPFAM" id="SSF52172">
    <property type="entry name" value="CheY-like"/>
    <property type="match status" value="1"/>
</dbReference>
<feature type="transmembrane region" description="Helical" evidence="10">
    <location>
        <begin position="399"/>
        <end position="418"/>
    </location>
</feature>
<dbReference type="InterPro" id="IPR018062">
    <property type="entry name" value="HTH_AraC-typ_CS"/>
</dbReference>
<keyword evidence="4" id="KW-0808">Transferase</keyword>
<sequence>MDIMKKWALYPILFVFFFLSGSKVLLFGQNFERFVSFPNCDTIEQLSFDAEKILKDEASYSDFLFSIDTLQSQYCFAKRTGHPKLEASTLLKLSYRYPDWYPSDSAFYHLIGYLEESEKISKEHGFNDLYLRAKSMMVSLFTSNGMYNYAKEHAGEQLEMALSLGDSIKIAESYMVFGRIYREMKEYPQADSVLALSLAYQETLFSPNIKGYTYLHLSNLKRLEGQYEQSIEYARLGLEVARGAIAEPITIRSYLAKEMILSLIELKAYEEAEPYFRYLEEHAAIYNRGEAEYRYLLGITLEGKGEDAAALEEYLQAFNLAEEIRENKLIINISERLMRSLGKRGELSPYAQDVFQKSVAASKRLDEKQKIDDLFKRSFTEMESEREALHSQLDYTNQVLLFAVGIILLIAFITLLIFQNSKKNRLLAEKNQELVDNEVKFREMRNNLFANLSHEFRTPLTVMKTTLQDMSQGEFTGSYQDYSAMLLRNTESLTNLTGQMLDLAKMSEQSLVLRPEPLVLGEFINAVLEQLSALSDHKDVELYLERPVHSFEFEMDRDALFKIVQNLVYNAIKFTPEGGTIQVKLNVREKDWQLMVADNGKGMEREKLTHIFDRYFREVMDKSRPETGGLGLALTKQLVDLHNGDIAVESEPERGTTFTVSIPYGQMREIGTRYGEREEIRISMHNFSRQQILNVDQELEIPLIRESGKPQILIVEDNPDLNTLLFDKLKDNYQVIRAYNGREALQKLEQITPDLILTDLMMPEMNGFEFVEQQMQNINYSHIPVIVVSALESDTHGMKLWKDGIIDFVHKPFDLNILQFKIVNLLRSREDFKAKLFKEDLSAALTEAPLNAIDKVFLTDLTGFFDQHLDEELNVEQISQAVAMSRSNLYNKVKSLTGHSPTMFLRKYRMKKAHELLTQQAGNVSEVAYRVGYFNASQFSKTFKEEFGVSPSSLLRSYYKN</sequence>
<dbReference type="InterPro" id="IPR011990">
    <property type="entry name" value="TPR-like_helical_dom_sf"/>
</dbReference>
<dbReference type="Gene3D" id="1.10.287.130">
    <property type="match status" value="1"/>
</dbReference>
<evidence type="ECO:0000256" key="7">
    <source>
        <dbReference type="ARBA" id="ARBA00023125"/>
    </source>
</evidence>
<dbReference type="SUPFAM" id="SSF46689">
    <property type="entry name" value="Homeodomain-like"/>
    <property type="match status" value="1"/>
</dbReference>
<organism evidence="14 15">
    <name type="scientific">Flavilitoribacter nigricans (strain ATCC 23147 / DSM 23189 / NBRC 102662 / NCIMB 1420 / SS-2)</name>
    <name type="common">Lewinella nigricans</name>
    <dbReference type="NCBI Taxonomy" id="1122177"/>
    <lineage>
        <taxon>Bacteria</taxon>
        <taxon>Pseudomonadati</taxon>
        <taxon>Bacteroidota</taxon>
        <taxon>Saprospiria</taxon>
        <taxon>Saprospirales</taxon>
        <taxon>Lewinellaceae</taxon>
        <taxon>Flavilitoribacter</taxon>
    </lineage>
</organism>
<dbReference type="Pfam" id="PF00512">
    <property type="entry name" value="HisKA"/>
    <property type="match status" value="1"/>
</dbReference>
<dbReference type="SMART" id="SM00387">
    <property type="entry name" value="HATPase_c"/>
    <property type="match status" value="1"/>
</dbReference>
<dbReference type="Gene3D" id="1.25.40.10">
    <property type="entry name" value="Tetratricopeptide repeat domain"/>
    <property type="match status" value="1"/>
</dbReference>
<dbReference type="PROSITE" id="PS50109">
    <property type="entry name" value="HIS_KIN"/>
    <property type="match status" value="1"/>
</dbReference>
<evidence type="ECO:0000256" key="8">
    <source>
        <dbReference type="ARBA" id="ARBA00023163"/>
    </source>
</evidence>
<dbReference type="SMART" id="SM00388">
    <property type="entry name" value="HisKA"/>
    <property type="match status" value="1"/>
</dbReference>
<evidence type="ECO:0000256" key="2">
    <source>
        <dbReference type="ARBA" id="ARBA00012438"/>
    </source>
</evidence>
<comment type="caution">
    <text evidence="14">The sequence shown here is derived from an EMBL/GenBank/DDBJ whole genome shotgun (WGS) entry which is preliminary data.</text>
</comment>
<dbReference type="InterPro" id="IPR036890">
    <property type="entry name" value="HATPase_C_sf"/>
</dbReference>
<feature type="domain" description="Histidine kinase" evidence="12">
    <location>
        <begin position="451"/>
        <end position="666"/>
    </location>
</feature>
<feature type="modified residue" description="4-aspartylphosphate" evidence="9">
    <location>
        <position position="759"/>
    </location>
</feature>
<dbReference type="Proteomes" id="UP000223913">
    <property type="component" value="Unassembled WGS sequence"/>
</dbReference>
<dbReference type="PROSITE" id="PS50110">
    <property type="entry name" value="RESPONSE_REGULATORY"/>
    <property type="match status" value="1"/>
</dbReference>
<feature type="domain" description="HTH araC/xylS-type" evidence="11">
    <location>
        <begin position="859"/>
        <end position="957"/>
    </location>
</feature>
<dbReference type="GO" id="GO:0003700">
    <property type="term" value="F:DNA-binding transcription factor activity"/>
    <property type="evidence" value="ECO:0007669"/>
    <property type="project" value="InterPro"/>
</dbReference>
<evidence type="ECO:0000259" key="13">
    <source>
        <dbReference type="PROSITE" id="PS50110"/>
    </source>
</evidence>
<name>A0A2D0NF56_FLAN2</name>
<keyword evidence="10" id="KW-1133">Transmembrane helix</keyword>
<dbReference type="PROSITE" id="PS01124">
    <property type="entry name" value="HTH_ARAC_FAMILY_2"/>
    <property type="match status" value="1"/>
</dbReference>
<dbReference type="EMBL" id="PDUD01000012">
    <property type="protein sequence ID" value="PHN07038.1"/>
    <property type="molecule type" value="Genomic_DNA"/>
</dbReference>
<dbReference type="CDD" id="cd00075">
    <property type="entry name" value="HATPase"/>
    <property type="match status" value="1"/>
</dbReference>
<dbReference type="SMART" id="SM00342">
    <property type="entry name" value="HTH_ARAC"/>
    <property type="match status" value="1"/>
</dbReference>
<dbReference type="SUPFAM" id="SSF48452">
    <property type="entry name" value="TPR-like"/>
    <property type="match status" value="1"/>
</dbReference>
<evidence type="ECO:0000259" key="12">
    <source>
        <dbReference type="PROSITE" id="PS50109"/>
    </source>
</evidence>
<comment type="catalytic activity">
    <reaction evidence="1">
        <text>ATP + protein L-histidine = ADP + protein N-phospho-L-histidine.</text>
        <dbReference type="EC" id="2.7.13.3"/>
    </reaction>
</comment>
<dbReference type="Gene3D" id="3.40.50.2300">
    <property type="match status" value="1"/>
</dbReference>
<feature type="domain" description="Response regulatory" evidence="13">
    <location>
        <begin position="711"/>
        <end position="826"/>
    </location>
</feature>
<evidence type="ECO:0000256" key="10">
    <source>
        <dbReference type="SAM" id="Phobius"/>
    </source>
</evidence>
<dbReference type="Gene3D" id="1.10.10.60">
    <property type="entry name" value="Homeodomain-like"/>
    <property type="match status" value="1"/>
</dbReference>
<dbReference type="InterPro" id="IPR009057">
    <property type="entry name" value="Homeodomain-like_sf"/>
</dbReference>
<dbReference type="InterPro" id="IPR011006">
    <property type="entry name" value="CheY-like_superfamily"/>
</dbReference>
<dbReference type="InterPro" id="IPR003594">
    <property type="entry name" value="HATPase_dom"/>
</dbReference>
<keyword evidence="15" id="KW-1185">Reference proteome</keyword>
<evidence type="ECO:0000259" key="11">
    <source>
        <dbReference type="PROSITE" id="PS01124"/>
    </source>
</evidence>
<dbReference type="PANTHER" id="PTHR43547">
    <property type="entry name" value="TWO-COMPONENT HISTIDINE KINASE"/>
    <property type="match status" value="1"/>
</dbReference>
<dbReference type="SUPFAM" id="SSF55874">
    <property type="entry name" value="ATPase domain of HSP90 chaperone/DNA topoisomerase II/histidine kinase"/>
    <property type="match status" value="1"/>
</dbReference>
<protein>
    <recommendedName>
        <fullName evidence="2">histidine kinase</fullName>
        <ecNumber evidence="2">2.7.13.3</ecNumber>
    </recommendedName>
</protein>
<evidence type="ECO:0000313" key="14">
    <source>
        <dbReference type="EMBL" id="PHN07038.1"/>
    </source>
</evidence>
<evidence type="ECO:0000256" key="3">
    <source>
        <dbReference type="ARBA" id="ARBA00022553"/>
    </source>
</evidence>
<keyword evidence="3 9" id="KW-0597">Phosphoprotein</keyword>
<dbReference type="GO" id="GO:0000155">
    <property type="term" value="F:phosphorelay sensor kinase activity"/>
    <property type="evidence" value="ECO:0007669"/>
    <property type="project" value="InterPro"/>
</dbReference>
<dbReference type="SUPFAM" id="SSF47384">
    <property type="entry name" value="Homodimeric domain of signal transducing histidine kinase"/>
    <property type="match status" value="1"/>
</dbReference>
<dbReference type="PROSITE" id="PS00041">
    <property type="entry name" value="HTH_ARAC_FAMILY_1"/>
    <property type="match status" value="1"/>
</dbReference>
<evidence type="ECO:0000256" key="1">
    <source>
        <dbReference type="ARBA" id="ARBA00000085"/>
    </source>
</evidence>
<dbReference type="PANTHER" id="PTHR43547:SF2">
    <property type="entry name" value="HYBRID SIGNAL TRANSDUCTION HISTIDINE KINASE C"/>
    <property type="match status" value="1"/>
</dbReference>
<dbReference type="Gene3D" id="3.30.565.10">
    <property type="entry name" value="Histidine kinase-like ATPase, C-terminal domain"/>
    <property type="match status" value="1"/>
</dbReference>
<evidence type="ECO:0000256" key="9">
    <source>
        <dbReference type="PROSITE-ProRule" id="PRU00169"/>
    </source>
</evidence>
<dbReference type="CDD" id="cd00082">
    <property type="entry name" value="HisKA"/>
    <property type="match status" value="1"/>
</dbReference>
<dbReference type="SMART" id="SM00028">
    <property type="entry name" value="TPR"/>
    <property type="match status" value="3"/>
</dbReference>
<keyword evidence="10" id="KW-0812">Transmembrane</keyword>
<dbReference type="InterPro" id="IPR019734">
    <property type="entry name" value="TPR_rpt"/>
</dbReference>
<dbReference type="AlphaFoldDB" id="A0A2D0NF56"/>
<dbReference type="InterPro" id="IPR018060">
    <property type="entry name" value="HTH_AraC"/>
</dbReference>
<dbReference type="InterPro" id="IPR036097">
    <property type="entry name" value="HisK_dim/P_sf"/>
</dbReference>
<dbReference type="InterPro" id="IPR004358">
    <property type="entry name" value="Sig_transdc_His_kin-like_C"/>
</dbReference>
<keyword evidence="5" id="KW-0418">Kinase</keyword>
<reference evidence="14 15" key="1">
    <citation type="submission" date="2017-10" db="EMBL/GenBank/DDBJ databases">
        <title>The draft genome sequence of Lewinella nigricans NBRC 102662.</title>
        <authorList>
            <person name="Wang K."/>
        </authorList>
    </citation>
    <scope>NUCLEOTIDE SEQUENCE [LARGE SCALE GENOMIC DNA]</scope>
    <source>
        <strain evidence="14 15">NBRC 102662</strain>
    </source>
</reference>
<keyword evidence="8" id="KW-0804">Transcription</keyword>
<evidence type="ECO:0000256" key="6">
    <source>
        <dbReference type="ARBA" id="ARBA00023015"/>
    </source>
</evidence>
<dbReference type="SMART" id="SM00448">
    <property type="entry name" value="REC"/>
    <property type="match status" value="1"/>
</dbReference>
<dbReference type="FunFam" id="3.30.565.10:FF:000006">
    <property type="entry name" value="Sensor histidine kinase WalK"/>
    <property type="match status" value="1"/>
</dbReference>
<dbReference type="InterPro" id="IPR005467">
    <property type="entry name" value="His_kinase_dom"/>
</dbReference>
<dbReference type="Pfam" id="PF02518">
    <property type="entry name" value="HATPase_c"/>
    <property type="match status" value="1"/>
</dbReference>
<dbReference type="InterPro" id="IPR003661">
    <property type="entry name" value="HisK_dim/P_dom"/>
</dbReference>
<dbReference type="Pfam" id="PF00072">
    <property type="entry name" value="Response_reg"/>
    <property type="match status" value="1"/>
</dbReference>
<keyword evidence="7" id="KW-0238">DNA-binding</keyword>
<accession>A0A2D0NF56</accession>
<dbReference type="PRINTS" id="PR00344">
    <property type="entry name" value="BCTRLSENSOR"/>
</dbReference>
<evidence type="ECO:0000313" key="15">
    <source>
        <dbReference type="Proteomes" id="UP000223913"/>
    </source>
</evidence>
<keyword evidence="6" id="KW-0805">Transcription regulation</keyword>
<keyword evidence="10" id="KW-0472">Membrane</keyword>
<proteinExistence type="predicted"/>
<evidence type="ECO:0000256" key="4">
    <source>
        <dbReference type="ARBA" id="ARBA00022679"/>
    </source>
</evidence>
<evidence type="ECO:0000256" key="5">
    <source>
        <dbReference type="ARBA" id="ARBA00022777"/>
    </source>
</evidence>
<dbReference type="GO" id="GO:0043565">
    <property type="term" value="F:sequence-specific DNA binding"/>
    <property type="evidence" value="ECO:0007669"/>
    <property type="project" value="InterPro"/>
</dbReference>
<gene>
    <name evidence="14" type="ORF">CRP01_08755</name>
</gene>